<dbReference type="PROSITE" id="PS00658">
    <property type="entry name" value="FORK_HEAD_2"/>
    <property type="match status" value="1"/>
</dbReference>
<dbReference type="EMBL" id="JARQWQ010000069">
    <property type="protein sequence ID" value="KAK2554480.1"/>
    <property type="molecule type" value="Genomic_DNA"/>
</dbReference>
<protein>
    <submittedName>
        <fullName evidence="7">Forkhead box protein A4-B</fullName>
    </submittedName>
</protein>
<name>A0AAD9UYQ0_ACRCE</name>
<dbReference type="InterPro" id="IPR050211">
    <property type="entry name" value="FOX_domain-containing"/>
</dbReference>
<dbReference type="InterPro" id="IPR030456">
    <property type="entry name" value="TF_fork_head_CS_2"/>
</dbReference>
<dbReference type="Gene3D" id="1.10.10.10">
    <property type="entry name" value="Winged helix-like DNA-binding domain superfamily/Winged helix DNA-binding domain"/>
    <property type="match status" value="1"/>
</dbReference>
<evidence type="ECO:0000259" key="6">
    <source>
        <dbReference type="PROSITE" id="PS50039"/>
    </source>
</evidence>
<dbReference type="PRINTS" id="PR00053">
    <property type="entry name" value="FORKHEAD"/>
</dbReference>
<dbReference type="InterPro" id="IPR036388">
    <property type="entry name" value="WH-like_DNA-bd_sf"/>
</dbReference>
<evidence type="ECO:0000256" key="5">
    <source>
        <dbReference type="SAM" id="MobiDB-lite"/>
    </source>
</evidence>
<dbReference type="GO" id="GO:0005634">
    <property type="term" value="C:nucleus"/>
    <property type="evidence" value="ECO:0007669"/>
    <property type="project" value="UniProtKB-SubCell"/>
</dbReference>
<reference evidence="7" key="2">
    <citation type="journal article" date="2023" name="Science">
        <title>Genomic signatures of disease resistance in endangered staghorn corals.</title>
        <authorList>
            <person name="Vollmer S.V."/>
            <person name="Selwyn J.D."/>
            <person name="Despard B.A."/>
            <person name="Roesel C.L."/>
        </authorList>
    </citation>
    <scope>NUCLEOTIDE SEQUENCE</scope>
    <source>
        <strain evidence="7">K2</strain>
    </source>
</reference>
<dbReference type="PANTHER" id="PTHR11829">
    <property type="entry name" value="FORKHEAD BOX PROTEIN"/>
    <property type="match status" value="1"/>
</dbReference>
<keyword evidence="2 4" id="KW-0238">DNA-binding</keyword>
<dbReference type="GO" id="GO:0030154">
    <property type="term" value="P:cell differentiation"/>
    <property type="evidence" value="ECO:0007669"/>
    <property type="project" value="TreeGrafter"/>
</dbReference>
<feature type="region of interest" description="Disordered" evidence="5">
    <location>
        <begin position="305"/>
        <end position="327"/>
    </location>
</feature>
<dbReference type="Proteomes" id="UP001249851">
    <property type="component" value="Unassembled WGS sequence"/>
</dbReference>
<feature type="domain" description="Fork-head" evidence="6">
    <location>
        <begin position="98"/>
        <end position="193"/>
    </location>
</feature>
<dbReference type="InterPro" id="IPR001766">
    <property type="entry name" value="Fork_head_dom"/>
</dbReference>
<feature type="region of interest" description="Disordered" evidence="5">
    <location>
        <begin position="72"/>
        <end position="91"/>
    </location>
</feature>
<gene>
    <name evidence="7" type="ORF">P5673_023918</name>
</gene>
<dbReference type="GO" id="GO:0009653">
    <property type="term" value="P:anatomical structure morphogenesis"/>
    <property type="evidence" value="ECO:0007669"/>
    <property type="project" value="TreeGrafter"/>
</dbReference>
<dbReference type="FunFam" id="1.10.10.10:FF:000071">
    <property type="entry name" value="Forkhead box F1"/>
    <property type="match status" value="1"/>
</dbReference>
<dbReference type="AlphaFoldDB" id="A0AAD9UYQ0"/>
<feature type="compositionally biased region" description="Polar residues" evidence="5">
    <location>
        <begin position="318"/>
        <end position="327"/>
    </location>
</feature>
<evidence type="ECO:0000313" key="7">
    <source>
        <dbReference type="EMBL" id="KAK2554480.1"/>
    </source>
</evidence>
<evidence type="ECO:0000256" key="2">
    <source>
        <dbReference type="ARBA" id="ARBA00023125"/>
    </source>
</evidence>
<dbReference type="SMART" id="SM00339">
    <property type="entry name" value="FH"/>
    <property type="match status" value="1"/>
</dbReference>
<evidence type="ECO:0000256" key="1">
    <source>
        <dbReference type="ARBA" id="ARBA00004123"/>
    </source>
</evidence>
<sequence length="327" mass="36952">MDAEYVTSTLVGKESVEGRSGNLSSVDTTVIPMSGHREITSDIPLVYQTGNSQKTSGQSPFIAADIKSSESQQLRRNVDKSASNMQSRSKPYLSEEVKPPFSYIALIAMAIDSSPYRMRTLNEIYEYIMMRFPYFRKNQQKWQNSIRHNLSLNDCFIKVPRSYFGKPGKGNYWTMHPASGDMFGSGSFLRRAKRFKCRPPQKPNEPAFVRKVNSNHHFSLFAEELNSHFRNLQVPSHFSSVSQRVNIAEMPCVELQLSPTPCVIRPTARVGTPPAHFGAFRPVQQTLKLRRCGFMIKELIEPGKSGDHNLVDEDSACESPSTKTKCE</sequence>
<evidence type="ECO:0000313" key="8">
    <source>
        <dbReference type="Proteomes" id="UP001249851"/>
    </source>
</evidence>
<comment type="caution">
    <text evidence="7">The sequence shown here is derived from an EMBL/GenBank/DDBJ whole genome shotgun (WGS) entry which is preliminary data.</text>
</comment>
<evidence type="ECO:0000256" key="3">
    <source>
        <dbReference type="ARBA" id="ARBA00023242"/>
    </source>
</evidence>
<reference evidence="7" key="1">
    <citation type="journal article" date="2023" name="G3 (Bethesda)">
        <title>Whole genome assembly and annotation of the endangered Caribbean coral Acropora cervicornis.</title>
        <authorList>
            <person name="Selwyn J.D."/>
            <person name="Vollmer S.V."/>
        </authorList>
    </citation>
    <scope>NUCLEOTIDE SEQUENCE</scope>
    <source>
        <strain evidence="7">K2</strain>
    </source>
</reference>
<dbReference type="GO" id="GO:0000981">
    <property type="term" value="F:DNA-binding transcription factor activity, RNA polymerase II-specific"/>
    <property type="evidence" value="ECO:0007669"/>
    <property type="project" value="TreeGrafter"/>
</dbReference>
<evidence type="ECO:0000256" key="4">
    <source>
        <dbReference type="PROSITE-ProRule" id="PRU00089"/>
    </source>
</evidence>
<feature type="compositionally biased region" description="Polar residues" evidence="5">
    <location>
        <begin position="72"/>
        <end position="89"/>
    </location>
</feature>
<dbReference type="InterPro" id="IPR018122">
    <property type="entry name" value="TF_fork_head_CS_1"/>
</dbReference>
<proteinExistence type="predicted"/>
<feature type="DNA-binding region" description="Fork-head" evidence="4">
    <location>
        <begin position="98"/>
        <end position="193"/>
    </location>
</feature>
<dbReference type="PROSITE" id="PS00657">
    <property type="entry name" value="FORK_HEAD_1"/>
    <property type="match status" value="1"/>
</dbReference>
<dbReference type="PANTHER" id="PTHR11829:SF387">
    <property type="entry name" value="FORK-HEAD DOMAIN-CONTAINING PROTEIN"/>
    <property type="match status" value="1"/>
</dbReference>
<dbReference type="Pfam" id="PF00250">
    <property type="entry name" value="Forkhead"/>
    <property type="match status" value="1"/>
</dbReference>
<dbReference type="InterPro" id="IPR036390">
    <property type="entry name" value="WH_DNA-bd_sf"/>
</dbReference>
<keyword evidence="8" id="KW-1185">Reference proteome</keyword>
<dbReference type="GO" id="GO:0000978">
    <property type="term" value="F:RNA polymerase II cis-regulatory region sequence-specific DNA binding"/>
    <property type="evidence" value="ECO:0007669"/>
    <property type="project" value="TreeGrafter"/>
</dbReference>
<accession>A0AAD9UYQ0</accession>
<organism evidence="7 8">
    <name type="scientific">Acropora cervicornis</name>
    <name type="common">Staghorn coral</name>
    <dbReference type="NCBI Taxonomy" id="6130"/>
    <lineage>
        <taxon>Eukaryota</taxon>
        <taxon>Metazoa</taxon>
        <taxon>Cnidaria</taxon>
        <taxon>Anthozoa</taxon>
        <taxon>Hexacorallia</taxon>
        <taxon>Scleractinia</taxon>
        <taxon>Astrocoeniina</taxon>
        <taxon>Acroporidae</taxon>
        <taxon>Acropora</taxon>
    </lineage>
</organism>
<dbReference type="SUPFAM" id="SSF46785">
    <property type="entry name" value="Winged helix' DNA-binding domain"/>
    <property type="match status" value="1"/>
</dbReference>
<dbReference type="PROSITE" id="PS50039">
    <property type="entry name" value="FORK_HEAD_3"/>
    <property type="match status" value="1"/>
</dbReference>
<keyword evidence="3 4" id="KW-0539">Nucleus</keyword>
<comment type="subcellular location">
    <subcellularLocation>
        <location evidence="1 4">Nucleus</location>
    </subcellularLocation>
</comment>